<dbReference type="InterPro" id="IPR045599">
    <property type="entry name" value="DUF6456"/>
</dbReference>
<dbReference type="Pfam" id="PF20057">
    <property type="entry name" value="DUF6456"/>
    <property type="match status" value="1"/>
</dbReference>
<dbReference type="OrthoDB" id="7476630at2"/>
<gene>
    <name evidence="2" type="ORF">FOM92_01430</name>
</gene>
<dbReference type="Proteomes" id="UP000320160">
    <property type="component" value="Unassembled WGS sequence"/>
</dbReference>
<organism evidence="2 3">
    <name type="scientific">Sphingorhabdus contaminans</name>
    <dbReference type="NCBI Taxonomy" id="1343899"/>
    <lineage>
        <taxon>Bacteria</taxon>
        <taxon>Pseudomonadati</taxon>
        <taxon>Pseudomonadota</taxon>
        <taxon>Alphaproteobacteria</taxon>
        <taxon>Sphingomonadales</taxon>
        <taxon>Sphingomonadaceae</taxon>
        <taxon>Sphingorhabdus</taxon>
    </lineage>
</organism>
<name>A0A553WHE0_9SPHN</name>
<accession>A0A553WHE0</accession>
<keyword evidence="3" id="KW-1185">Reference proteome</keyword>
<dbReference type="EMBL" id="VKKU01000001">
    <property type="protein sequence ID" value="TSB04127.1"/>
    <property type="molecule type" value="Genomic_DNA"/>
</dbReference>
<dbReference type="RefSeq" id="WP_143775001.1">
    <property type="nucleotide sequence ID" value="NZ_VKKU01000001.1"/>
</dbReference>
<evidence type="ECO:0000313" key="2">
    <source>
        <dbReference type="EMBL" id="TSB04127.1"/>
    </source>
</evidence>
<proteinExistence type="predicted"/>
<dbReference type="AlphaFoldDB" id="A0A553WHE0"/>
<evidence type="ECO:0000313" key="3">
    <source>
        <dbReference type="Proteomes" id="UP000320160"/>
    </source>
</evidence>
<comment type="caution">
    <text evidence="2">The sequence shown here is derived from an EMBL/GenBank/DDBJ whole genome shotgun (WGS) entry which is preliminary data.</text>
</comment>
<protein>
    <recommendedName>
        <fullName evidence="1">DUF6456 domain-containing protein</fullName>
    </recommendedName>
</protein>
<evidence type="ECO:0000259" key="1">
    <source>
        <dbReference type="Pfam" id="PF20057"/>
    </source>
</evidence>
<sequence>MPRKICALSRHKDPRPLIERELCEPLSEAKGRARSRTVTVNLAESPLSWLYARGFLSDRQLLAGETLRADYTAAVMEPRVTMRWDAVPSGRSLRGAPEGLTPSERMVAAKARFDAAMAVVGPDLADIAWRVVCAGEAITVAERALSWPVRSGRLVLKIALDRLADFYRLPH</sequence>
<reference evidence="2 3" key="1">
    <citation type="submission" date="2019-07" db="EMBL/GenBank/DDBJ databases">
        <authorList>
            <person name="Park M."/>
        </authorList>
    </citation>
    <scope>NUCLEOTIDE SEQUENCE [LARGE SCALE GENOMIC DNA]</scope>
    <source>
        <strain evidence="2 3">KCTC32445</strain>
    </source>
</reference>
<feature type="domain" description="DUF6456" evidence="1">
    <location>
        <begin position="39"/>
        <end position="168"/>
    </location>
</feature>